<name>A0AAV2AV92_9ARAC</name>
<proteinExistence type="predicted"/>
<keyword evidence="2" id="KW-1185">Reference proteome</keyword>
<evidence type="ECO:0000313" key="2">
    <source>
        <dbReference type="Proteomes" id="UP001497382"/>
    </source>
</evidence>
<dbReference type="EMBL" id="CAXIEN010000218">
    <property type="protein sequence ID" value="CAL1287496.1"/>
    <property type="molecule type" value="Genomic_DNA"/>
</dbReference>
<gene>
    <name evidence="1" type="ORF">LARSCL_LOCUS14858</name>
</gene>
<dbReference type="AlphaFoldDB" id="A0AAV2AV92"/>
<organism evidence="1 2">
    <name type="scientific">Larinioides sclopetarius</name>
    <dbReference type="NCBI Taxonomy" id="280406"/>
    <lineage>
        <taxon>Eukaryota</taxon>
        <taxon>Metazoa</taxon>
        <taxon>Ecdysozoa</taxon>
        <taxon>Arthropoda</taxon>
        <taxon>Chelicerata</taxon>
        <taxon>Arachnida</taxon>
        <taxon>Araneae</taxon>
        <taxon>Araneomorphae</taxon>
        <taxon>Entelegynae</taxon>
        <taxon>Araneoidea</taxon>
        <taxon>Araneidae</taxon>
        <taxon>Larinioides</taxon>
    </lineage>
</organism>
<accession>A0AAV2AV92</accession>
<comment type="caution">
    <text evidence="1">The sequence shown here is derived from an EMBL/GenBank/DDBJ whole genome shotgun (WGS) entry which is preliminary data.</text>
</comment>
<reference evidence="1 2" key="1">
    <citation type="submission" date="2024-04" db="EMBL/GenBank/DDBJ databases">
        <authorList>
            <person name="Rising A."/>
            <person name="Reimegard J."/>
            <person name="Sonavane S."/>
            <person name="Akerstrom W."/>
            <person name="Nylinder S."/>
            <person name="Hedman E."/>
            <person name="Kallberg Y."/>
        </authorList>
    </citation>
    <scope>NUCLEOTIDE SEQUENCE [LARGE SCALE GENOMIC DNA]</scope>
</reference>
<evidence type="ECO:0000313" key="1">
    <source>
        <dbReference type="EMBL" id="CAL1287496.1"/>
    </source>
</evidence>
<dbReference type="Proteomes" id="UP001497382">
    <property type="component" value="Unassembled WGS sequence"/>
</dbReference>
<protein>
    <submittedName>
        <fullName evidence="1">Uncharacterized protein</fullName>
    </submittedName>
</protein>
<sequence length="111" mass="12771">MYFQSKLSCSRGILNTTKKLGISESSRFSRKAKRRKPENTHRLLLVTNDQSLTLANLECSKGRIKELLFIEQTLLFHVPLVQVLGRKCRISVFISPERGRIKRNLVCSILL</sequence>